<dbReference type="Proteomes" id="UP000193570">
    <property type="component" value="Unassembled WGS sequence"/>
</dbReference>
<dbReference type="InterPro" id="IPR030395">
    <property type="entry name" value="GP_PDE_dom"/>
</dbReference>
<keyword evidence="3" id="KW-1185">Reference proteome</keyword>
<gene>
    <name evidence="2" type="ORF">ROJ8625_00648</name>
</gene>
<evidence type="ECO:0000313" key="3">
    <source>
        <dbReference type="Proteomes" id="UP000193570"/>
    </source>
</evidence>
<dbReference type="PANTHER" id="PTHR46211:SF1">
    <property type="entry name" value="GLYCEROPHOSPHODIESTER PHOSPHODIESTERASE, CYTOPLASMIC"/>
    <property type="match status" value="1"/>
</dbReference>
<organism evidence="2 3">
    <name type="scientific">Roseivivax jejudonensis</name>
    <dbReference type="NCBI Taxonomy" id="1529041"/>
    <lineage>
        <taxon>Bacteria</taxon>
        <taxon>Pseudomonadati</taxon>
        <taxon>Pseudomonadota</taxon>
        <taxon>Alphaproteobacteria</taxon>
        <taxon>Rhodobacterales</taxon>
        <taxon>Roseobacteraceae</taxon>
        <taxon>Roseivivax</taxon>
    </lineage>
</organism>
<dbReference type="Gene3D" id="3.20.20.190">
    <property type="entry name" value="Phosphatidylinositol (PI) phosphodiesterase"/>
    <property type="match status" value="1"/>
</dbReference>
<dbReference type="RefSeq" id="WP_085790379.1">
    <property type="nucleotide sequence ID" value="NZ_FWFK01000001.1"/>
</dbReference>
<name>A0A1X6YF23_9RHOB</name>
<dbReference type="PANTHER" id="PTHR46211">
    <property type="entry name" value="GLYCEROPHOSPHORYL DIESTER PHOSPHODIESTERASE"/>
    <property type="match status" value="1"/>
</dbReference>
<sequence>MTGAPALPAVFLDRPLAHRALHDASADRPENSRAAIRAAVEAGYGIEIDLQLAACGTAMVFHDYDLRRLTGVPGPIRQRSAAELADLRLGGTAEGIPTLAEVLDLVAGRVPLLVEIKDQDGQMGPRIGLLEQDAAHALGGYDGPVAVMSFNPNSVIALADLAPDIPRGLTTSAFAPEAWPALREEVRAALRPIPHIMAAGASFVSHEAADLEAPRIAELKAAGLPILCWTVRSPEDEAAARRVADNITFEGYAA</sequence>
<dbReference type="OrthoDB" id="384721at2"/>
<evidence type="ECO:0000313" key="2">
    <source>
        <dbReference type="EMBL" id="SLN18780.1"/>
    </source>
</evidence>
<dbReference type="GO" id="GO:0008081">
    <property type="term" value="F:phosphoric diester hydrolase activity"/>
    <property type="evidence" value="ECO:0007669"/>
    <property type="project" value="InterPro"/>
</dbReference>
<dbReference type="PROSITE" id="PS51704">
    <property type="entry name" value="GP_PDE"/>
    <property type="match status" value="1"/>
</dbReference>
<proteinExistence type="predicted"/>
<dbReference type="AlphaFoldDB" id="A0A1X6YF23"/>
<reference evidence="2 3" key="1">
    <citation type="submission" date="2017-03" db="EMBL/GenBank/DDBJ databases">
        <authorList>
            <person name="Afonso C.L."/>
            <person name="Miller P.J."/>
            <person name="Scott M.A."/>
            <person name="Spackman E."/>
            <person name="Goraichik I."/>
            <person name="Dimitrov K.M."/>
            <person name="Suarez D.L."/>
            <person name="Swayne D.E."/>
        </authorList>
    </citation>
    <scope>NUCLEOTIDE SEQUENCE [LARGE SCALE GENOMIC DNA]</scope>
    <source>
        <strain evidence="2 3">CECT 8625</strain>
    </source>
</reference>
<dbReference type="SUPFAM" id="SSF51695">
    <property type="entry name" value="PLC-like phosphodiesterases"/>
    <property type="match status" value="1"/>
</dbReference>
<dbReference type="EMBL" id="FWFK01000001">
    <property type="protein sequence ID" value="SLN18780.1"/>
    <property type="molecule type" value="Genomic_DNA"/>
</dbReference>
<protein>
    <submittedName>
        <fullName evidence="2">Cytoplasmic glycerophosphodiester phosphodiesterase</fullName>
    </submittedName>
</protein>
<evidence type="ECO:0000259" key="1">
    <source>
        <dbReference type="PROSITE" id="PS51704"/>
    </source>
</evidence>
<feature type="domain" description="GP-PDE" evidence="1">
    <location>
        <begin position="16"/>
        <end position="254"/>
    </location>
</feature>
<accession>A0A1X6YF23</accession>
<dbReference type="InterPro" id="IPR017946">
    <property type="entry name" value="PLC-like_Pdiesterase_TIM-brl"/>
</dbReference>
<dbReference type="Pfam" id="PF03009">
    <property type="entry name" value="GDPD"/>
    <property type="match status" value="1"/>
</dbReference>
<dbReference type="GO" id="GO:0006629">
    <property type="term" value="P:lipid metabolic process"/>
    <property type="evidence" value="ECO:0007669"/>
    <property type="project" value="InterPro"/>
</dbReference>